<dbReference type="AlphaFoldDB" id="A0A062UKE2"/>
<evidence type="ECO:0000259" key="1">
    <source>
        <dbReference type="Pfam" id="PF16363"/>
    </source>
</evidence>
<dbReference type="SUPFAM" id="SSF51735">
    <property type="entry name" value="NAD(P)-binding Rossmann-fold domains"/>
    <property type="match status" value="1"/>
</dbReference>
<dbReference type="eggNOG" id="COG0451">
    <property type="taxonomic scope" value="Bacteria"/>
</dbReference>
<sequence length="324" mass="34749">MAFSSQDKILVTGAAGFVGKVCINALLQDGCHPDQIFGLSRHNEQAAAHGVNSVKGDILDRAGMRDIISELQPCAIIHLAAIAEPAKARADHDGAWAVNFDSVRHLAETILDVSPKTRLIFSGSAEAYGASFNDSSGPIDEFVPLRPATTYGATKAAADMLLGQMAQDGLRAVRFRAFNHTGPGQAPAYVVPAFAEQIARIEAGLQPPVVNVGNLEAKRDFLDVRDVAAAYARAADPAADIDGSVFNLASGEARSIQSILDALIGMSNQQIDVETDPNRLRPSDVPYAAGSNVRIRKEIGWTPAHDFEETLRDTLTFWREQFVS</sequence>
<evidence type="ECO:0000313" key="3">
    <source>
        <dbReference type="Proteomes" id="UP000027037"/>
    </source>
</evidence>
<dbReference type="Gene3D" id="3.90.25.10">
    <property type="entry name" value="UDP-galactose 4-epimerase, domain 1"/>
    <property type="match status" value="1"/>
</dbReference>
<dbReference type="InterPro" id="IPR036291">
    <property type="entry name" value="NAD(P)-bd_dom_sf"/>
</dbReference>
<keyword evidence="3" id="KW-1185">Reference proteome</keyword>
<reference evidence="2 3" key="1">
    <citation type="journal article" date="2014" name="Antonie Van Leeuwenhoek">
        <title>Hyphomonas beringensis sp. nov. and Hyphomonas chukchiensis sp. nov., isolated from surface seawater of the Bering Sea and Chukchi Sea.</title>
        <authorList>
            <person name="Li C."/>
            <person name="Lai Q."/>
            <person name="Li G."/>
            <person name="Dong C."/>
            <person name="Wang J."/>
            <person name="Liao Y."/>
            <person name="Shao Z."/>
        </authorList>
    </citation>
    <scope>NUCLEOTIDE SEQUENCE [LARGE SCALE GENOMIC DNA]</scope>
    <source>
        <strain evidence="2 3">25B14_1</strain>
    </source>
</reference>
<feature type="domain" description="NAD(P)-binding" evidence="1">
    <location>
        <begin position="10"/>
        <end position="314"/>
    </location>
</feature>
<dbReference type="PANTHER" id="PTHR43000">
    <property type="entry name" value="DTDP-D-GLUCOSE 4,6-DEHYDRATASE-RELATED"/>
    <property type="match status" value="1"/>
</dbReference>
<dbReference type="EMBL" id="AWFF01000002">
    <property type="protein sequence ID" value="KCZ57054.1"/>
    <property type="molecule type" value="Genomic_DNA"/>
</dbReference>
<name>A0A062UKE2_9PROT</name>
<dbReference type="OrthoDB" id="7305551at2"/>
<comment type="caution">
    <text evidence="2">The sequence shown here is derived from an EMBL/GenBank/DDBJ whole genome shotgun (WGS) entry which is preliminary data.</text>
</comment>
<gene>
    <name evidence="2" type="ORF">HY29_07875</name>
</gene>
<dbReference type="Gene3D" id="3.40.50.720">
    <property type="entry name" value="NAD(P)-binding Rossmann-like Domain"/>
    <property type="match status" value="1"/>
</dbReference>
<dbReference type="PATRIC" id="fig|1280946.3.peg.369"/>
<organism evidence="2 3">
    <name type="scientific">Hyphomonas beringensis</name>
    <dbReference type="NCBI Taxonomy" id="1280946"/>
    <lineage>
        <taxon>Bacteria</taxon>
        <taxon>Pseudomonadati</taxon>
        <taxon>Pseudomonadota</taxon>
        <taxon>Alphaproteobacteria</taxon>
        <taxon>Hyphomonadales</taxon>
        <taxon>Hyphomonadaceae</taxon>
        <taxon>Hyphomonas</taxon>
    </lineage>
</organism>
<proteinExistence type="predicted"/>
<evidence type="ECO:0000313" key="2">
    <source>
        <dbReference type="EMBL" id="KCZ57054.1"/>
    </source>
</evidence>
<dbReference type="RefSeq" id="WP_034791014.1">
    <property type="nucleotide sequence ID" value="NZ_AWFF01000002.1"/>
</dbReference>
<accession>A0A062UKE2</accession>
<protein>
    <recommendedName>
        <fullName evidence="1">NAD(P)-binding domain-containing protein</fullName>
    </recommendedName>
</protein>
<dbReference type="STRING" id="1280946.HY29_07875"/>
<dbReference type="InterPro" id="IPR016040">
    <property type="entry name" value="NAD(P)-bd_dom"/>
</dbReference>
<dbReference type="Pfam" id="PF16363">
    <property type="entry name" value="GDP_Man_Dehyd"/>
    <property type="match status" value="1"/>
</dbReference>
<dbReference type="Proteomes" id="UP000027037">
    <property type="component" value="Unassembled WGS sequence"/>
</dbReference>